<sequence>MTLPTHLITGLVIGKITGQYSFAIVGALFVDIDHIFSYVKNGVLINPRKFWKTITDTNDPYGDQRYILHNFLIFLALIGIFLFFNQRLSLVFGLAYLSHLVLDALDNADYFPFFPNKKINLRGPVKYFSRQEFLLMFVLVMTFFLI</sequence>
<feature type="transmembrane region" description="Helical" evidence="1">
    <location>
        <begin position="66"/>
        <end position="84"/>
    </location>
</feature>
<evidence type="ECO:0008006" key="4">
    <source>
        <dbReference type="Google" id="ProtNLM"/>
    </source>
</evidence>
<keyword evidence="1" id="KW-0812">Transmembrane</keyword>
<keyword evidence="1" id="KW-0472">Membrane</keyword>
<name>A0A1F6X5G6_9BACT</name>
<protein>
    <recommendedName>
        <fullName evidence="4">Metal-dependent hydrolase</fullName>
    </recommendedName>
</protein>
<dbReference type="EMBL" id="MFUW01000030">
    <property type="protein sequence ID" value="OGI89437.1"/>
    <property type="molecule type" value="Genomic_DNA"/>
</dbReference>
<organism evidence="2 3">
    <name type="scientific">Candidatus Nomurabacteria bacterium RIFCSPLOWO2_01_FULL_40_15</name>
    <dbReference type="NCBI Taxonomy" id="1801772"/>
    <lineage>
        <taxon>Bacteria</taxon>
        <taxon>Candidatus Nomuraibacteriota</taxon>
    </lineage>
</organism>
<evidence type="ECO:0000313" key="2">
    <source>
        <dbReference type="EMBL" id="OGI89437.1"/>
    </source>
</evidence>
<dbReference type="InterPro" id="IPR007404">
    <property type="entry name" value="YdjM-like"/>
</dbReference>
<feature type="transmembrane region" description="Helical" evidence="1">
    <location>
        <begin position="127"/>
        <end position="145"/>
    </location>
</feature>
<accession>A0A1F6X5G6</accession>
<evidence type="ECO:0000313" key="3">
    <source>
        <dbReference type="Proteomes" id="UP000176814"/>
    </source>
</evidence>
<proteinExistence type="predicted"/>
<dbReference type="Pfam" id="PF04307">
    <property type="entry name" value="YdjM"/>
    <property type="match status" value="1"/>
</dbReference>
<keyword evidence="1" id="KW-1133">Transmembrane helix</keyword>
<dbReference type="AlphaFoldDB" id="A0A1F6X5G6"/>
<reference evidence="2 3" key="1">
    <citation type="journal article" date="2016" name="Nat. Commun.">
        <title>Thousands of microbial genomes shed light on interconnected biogeochemical processes in an aquifer system.</title>
        <authorList>
            <person name="Anantharaman K."/>
            <person name="Brown C.T."/>
            <person name="Hug L.A."/>
            <person name="Sharon I."/>
            <person name="Castelle C.J."/>
            <person name="Probst A.J."/>
            <person name="Thomas B.C."/>
            <person name="Singh A."/>
            <person name="Wilkins M.J."/>
            <person name="Karaoz U."/>
            <person name="Brodie E.L."/>
            <person name="Williams K.H."/>
            <person name="Hubbard S.S."/>
            <person name="Banfield J.F."/>
        </authorList>
    </citation>
    <scope>NUCLEOTIDE SEQUENCE [LARGE SCALE GENOMIC DNA]</scope>
</reference>
<evidence type="ECO:0000256" key="1">
    <source>
        <dbReference type="SAM" id="Phobius"/>
    </source>
</evidence>
<gene>
    <name evidence="2" type="ORF">A2911_01450</name>
</gene>
<comment type="caution">
    <text evidence="2">The sequence shown here is derived from an EMBL/GenBank/DDBJ whole genome shotgun (WGS) entry which is preliminary data.</text>
</comment>
<dbReference type="Proteomes" id="UP000176814">
    <property type="component" value="Unassembled WGS sequence"/>
</dbReference>